<dbReference type="PANTHER" id="PTHR11165">
    <property type="entry name" value="SKP1"/>
    <property type="match status" value="1"/>
</dbReference>
<feature type="compositionally biased region" description="Basic residues" evidence="4">
    <location>
        <begin position="135"/>
        <end position="144"/>
    </location>
</feature>
<dbReference type="InterPro" id="IPR016073">
    <property type="entry name" value="Skp1_comp_POZ"/>
</dbReference>
<dbReference type="Pfam" id="PF01466">
    <property type="entry name" value="Skp1"/>
    <property type="match status" value="1"/>
</dbReference>
<dbReference type="SMART" id="SM00512">
    <property type="entry name" value="Skp1"/>
    <property type="match status" value="2"/>
</dbReference>
<comment type="pathway">
    <text evidence="1">Protein modification; protein ubiquitination.</text>
</comment>
<dbReference type="SUPFAM" id="SSF54695">
    <property type="entry name" value="POZ domain"/>
    <property type="match status" value="2"/>
</dbReference>
<evidence type="ECO:0000313" key="8">
    <source>
        <dbReference type="Proteomes" id="UP000026962"/>
    </source>
</evidence>
<evidence type="ECO:0000256" key="4">
    <source>
        <dbReference type="SAM" id="MobiDB-lite"/>
    </source>
</evidence>
<feature type="compositionally biased region" description="Basic and acidic residues" evidence="4">
    <location>
        <begin position="168"/>
        <end position="187"/>
    </location>
</feature>
<dbReference type="EnsemblPlants" id="OPUNC07G21420.1">
    <property type="protein sequence ID" value="OPUNC07G21420.1"/>
    <property type="gene ID" value="OPUNC07G21420"/>
</dbReference>
<evidence type="ECO:0000259" key="5">
    <source>
        <dbReference type="Pfam" id="PF01466"/>
    </source>
</evidence>
<dbReference type="Gramene" id="OPUNC07G21420.1">
    <property type="protein sequence ID" value="OPUNC07G21420.1"/>
    <property type="gene ID" value="OPUNC07G21420"/>
</dbReference>
<dbReference type="Proteomes" id="UP000026962">
    <property type="component" value="Chromosome 7"/>
</dbReference>
<evidence type="ECO:0000259" key="6">
    <source>
        <dbReference type="Pfam" id="PF03931"/>
    </source>
</evidence>
<dbReference type="FunFam" id="3.30.710.10:FF:000026">
    <property type="entry name" value="E3 ubiquitin ligase complex SCF subunit"/>
    <property type="match status" value="1"/>
</dbReference>
<feature type="region of interest" description="Disordered" evidence="4">
    <location>
        <begin position="102"/>
        <end position="190"/>
    </location>
</feature>
<dbReference type="OMA" id="CDEHGNS"/>
<dbReference type="eggNOG" id="KOG1724">
    <property type="taxonomic scope" value="Eukaryota"/>
</dbReference>
<reference evidence="7" key="1">
    <citation type="submission" date="2015-04" db="UniProtKB">
        <authorList>
            <consortium name="EnsemblPlants"/>
        </authorList>
    </citation>
    <scope>IDENTIFICATION</scope>
</reference>
<feature type="domain" description="SKP1 component dimerisation" evidence="5">
    <location>
        <begin position="291"/>
        <end position="338"/>
    </location>
</feature>
<keyword evidence="8" id="KW-1185">Reference proteome</keyword>
<dbReference type="AlphaFoldDB" id="A0A0E0LNK1"/>
<reference evidence="7" key="2">
    <citation type="submission" date="2018-05" db="EMBL/GenBank/DDBJ databases">
        <title>OpunRS2 (Oryza punctata Reference Sequence Version 2).</title>
        <authorList>
            <person name="Zhang J."/>
            <person name="Kudrna D."/>
            <person name="Lee S."/>
            <person name="Talag J."/>
            <person name="Welchert J."/>
            <person name="Wing R.A."/>
        </authorList>
    </citation>
    <scope>NUCLEOTIDE SEQUENCE [LARGE SCALE GENOMIC DNA]</scope>
</reference>
<evidence type="ECO:0008006" key="9">
    <source>
        <dbReference type="Google" id="ProtNLM"/>
    </source>
</evidence>
<dbReference type="InterPro" id="IPR016897">
    <property type="entry name" value="SKP1"/>
</dbReference>
<feature type="domain" description="SKP1 component POZ" evidence="6">
    <location>
        <begin position="190"/>
        <end position="246"/>
    </location>
</feature>
<dbReference type="CDD" id="cd18322">
    <property type="entry name" value="BTB_POZ_SKP1"/>
    <property type="match status" value="1"/>
</dbReference>
<dbReference type="Pfam" id="PF03931">
    <property type="entry name" value="Skp1_POZ"/>
    <property type="match status" value="2"/>
</dbReference>
<dbReference type="UniPathway" id="UPA00143"/>
<dbReference type="SUPFAM" id="SSF81382">
    <property type="entry name" value="Skp1 dimerisation domain-like"/>
    <property type="match status" value="1"/>
</dbReference>
<name>A0A0E0LNK1_ORYPU</name>
<feature type="compositionally biased region" description="Basic and acidic residues" evidence="4">
    <location>
        <begin position="148"/>
        <end position="157"/>
    </location>
</feature>
<evidence type="ECO:0000313" key="7">
    <source>
        <dbReference type="EnsemblPlants" id="OPUNC07G21420.1"/>
    </source>
</evidence>
<dbReference type="HOGENOM" id="CLU_059252_0_1_1"/>
<keyword evidence="3" id="KW-0833">Ubl conjugation pathway</keyword>
<proteinExistence type="inferred from homology"/>
<organism evidence="7">
    <name type="scientific">Oryza punctata</name>
    <name type="common">Red rice</name>
    <dbReference type="NCBI Taxonomy" id="4537"/>
    <lineage>
        <taxon>Eukaryota</taxon>
        <taxon>Viridiplantae</taxon>
        <taxon>Streptophyta</taxon>
        <taxon>Embryophyta</taxon>
        <taxon>Tracheophyta</taxon>
        <taxon>Spermatophyta</taxon>
        <taxon>Magnoliopsida</taxon>
        <taxon>Liliopsida</taxon>
        <taxon>Poales</taxon>
        <taxon>Poaceae</taxon>
        <taxon>BOP clade</taxon>
        <taxon>Oryzoideae</taxon>
        <taxon>Oryzeae</taxon>
        <taxon>Oryzinae</taxon>
        <taxon>Oryza</taxon>
    </lineage>
</organism>
<feature type="compositionally biased region" description="Low complexity" evidence="4">
    <location>
        <begin position="124"/>
        <end position="134"/>
    </location>
</feature>
<dbReference type="GO" id="GO:0016567">
    <property type="term" value="P:protein ubiquitination"/>
    <property type="evidence" value="ECO:0007669"/>
    <property type="project" value="UniProtKB-UniPathway"/>
</dbReference>
<dbReference type="InterPro" id="IPR011333">
    <property type="entry name" value="SKP1/BTB/POZ_sf"/>
</dbReference>
<dbReference type="InterPro" id="IPR016072">
    <property type="entry name" value="Skp1_comp_dimer"/>
</dbReference>
<dbReference type="InterPro" id="IPR036296">
    <property type="entry name" value="SKP1-like_dim_sf"/>
</dbReference>
<dbReference type="GO" id="GO:0009867">
    <property type="term" value="P:jasmonic acid mediated signaling pathway"/>
    <property type="evidence" value="ECO:0007669"/>
    <property type="project" value="UniProtKB-ARBA"/>
</dbReference>
<feature type="domain" description="SKP1 component POZ" evidence="6">
    <location>
        <begin position="19"/>
        <end position="76"/>
    </location>
</feature>
<protein>
    <recommendedName>
        <fullName evidence="9">SKP1-like protein</fullName>
    </recommendedName>
</protein>
<dbReference type="Gene3D" id="3.30.710.10">
    <property type="entry name" value="Potassium Channel Kv1.1, Chain A"/>
    <property type="match status" value="2"/>
</dbReference>
<evidence type="ECO:0000256" key="1">
    <source>
        <dbReference type="ARBA" id="ARBA00004906"/>
    </source>
</evidence>
<dbReference type="STRING" id="4537.A0A0E0LNK1"/>
<evidence type="ECO:0000256" key="2">
    <source>
        <dbReference type="ARBA" id="ARBA00009993"/>
    </source>
</evidence>
<accession>A0A0E0LNK1</accession>
<dbReference type="InterPro" id="IPR001232">
    <property type="entry name" value="SKP1-like"/>
</dbReference>
<comment type="similarity">
    <text evidence="2">Belongs to the SKP1 family.</text>
</comment>
<sequence>MATGSGEAAAAAAAESGGVITLKSNEGKAFVVTEASARQSTTIGNMIDDGCTKDGIPLPNVDSKTLEKVIQYCDEHGNSNSGTDEERAALRRFDKDFIGELDGDRAFLASPTPSRARPPRRSARPSTSPTTSPRRTWRRSRRRTPGPSEEHPSRERAMAAAAAEEEVAVEKKGEGAEAAEEKEKDSGSRMITLKSNDEEVVEVTEASARQSNTIANMIDDDCAEFIPLPNVDSKTLAMVIQYCDEHGNSNSGTDEERAALRRFDRDFIGELDKDKASLIKVIMAANYLNIQGLLDITCQHVVDTIKSSSDEEIREAFDIEDDLTEAEKEEIRKENAWAFEEIP</sequence>
<dbReference type="GO" id="GO:0006511">
    <property type="term" value="P:ubiquitin-dependent protein catabolic process"/>
    <property type="evidence" value="ECO:0007669"/>
    <property type="project" value="InterPro"/>
</dbReference>
<evidence type="ECO:0000256" key="3">
    <source>
        <dbReference type="ARBA" id="ARBA00022786"/>
    </source>
</evidence>